<dbReference type="GO" id="GO:0002143">
    <property type="term" value="P:tRNA wobble position uridine thiolation"/>
    <property type="evidence" value="ECO:0007669"/>
    <property type="project" value="TreeGrafter"/>
</dbReference>
<dbReference type="Pfam" id="PF10288">
    <property type="entry name" value="CTU2"/>
    <property type="match status" value="1"/>
</dbReference>
<dbReference type="Gene3D" id="3.40.50.620">
    <property type="entry name" value="HUPs"/>
    <property type="match status" value="1"/>
</dbReference>
<dbReference type="InterPro" id="IPR014729">
    <property type="entry name" value="Rossmann-like_a/b/a_fold"/>
</dbReference>
<reference evidence="4" key="1">
    <citation type="submission" date="2023-01" db="EMBL/GenBank/DDBJ databases">
        <title>Exophiala dermititidis isolated from Cystic Fibrosis Patient.</title>
        <authorList>
            <person name="Kurbessoian T."/>
            <person name="Crocker A."/>
            <person name="Murante D."/>
            <person name="Hogan D.A."/>
            <person name="Stajich J.E."/>
        </authorList>
    </citation>
    <scope>NUCLEOTIDE SEQUENCE</scope>
    <source>
        <strain evidence="4">Ex8</strain>
    </source>
</reference>
<comment type="caution">
    <text evidence="4">The sequence shown here is derived from an EMBL/GenBank/DDBJ whole genome shotgun (WGS) entry which is preliminary data.</text>
</comment>
<name>A0AAN6EQS6_EXODE</name>
<comment type="similarity">
    <text evidence="3">Belongs to the CTU2/NCS2 family.</text>
</comment>
<dbReference type="PANTHER" id="PTHR20882:SF14">
    <property type="entry name" value="CYTOPLASMIC TRNA 2-THIOLATION PROTEIN 2"/>
    <property type="match status" value="1"/>
</dbReference>
<evidence type="ECO:0000256" key="2">
    <source>
        <dbReference type="ARBA" id="ARBA00022694"/>
    </source>
</evidence>
<gene>
    <name evidence="3 4" type="primary">CTU2</name>
    <name evidence="3" type="synonym">NCS2</name>
    <name evidence="4" type="ORF">HRR80_006500</name>
</gene>
<dbReference type="SUPFAM" id="SSF52402">
    <property type="entry name" value="Adenine nucleotide alpha hydrolases-like"/>
    <property type="match status" value="1"/>
</dbReference>
<keyword evidence="2 3" id="KW-0819">tRNA processing</keyword>
<dbReference type="HAMAP" id="MF_03054">
    <property type="entry name" value="CTU2"/>
    <property type="match status" value="1"/>
</dbReference>
<comment type="function">
    <text evidence="3">Plays a central role in 2-thiolation of mcm(5)S(2)U at tRNA wobble positions of tRNA(Lys), tRNA(Glu) and tRNA(Gln). May act by forming a heterodimer with NCS6 that ligates sulfur from thiocarboxylated URM1 onto the uridine of tRNAs at wobble position. Prior mcm(5) tRNA modification by the elongator complex is required for 2-thiolation. May also be involved in protein urmylation.</text>
</comment>
<dbReference type="PANTHER" id="PTHR20882">
    <property type="entry name" value="CYTOPLASMIC TRNA 2-THIOLATION PROTEIN 2"/>
    <property type="match status" value="1"/>
</dbReference>
<evidence type="ECO:0000256" key="1">
    <source>
        <dbReference type="ARBA" id="ARBA00022490"/>
    </source>
</evidence>
<dbReference type="GO" id="GO:0032447">
    <property type="term" value="P:protein urmylation"/>
    <property type="evidence" value="ECO:0007669"/>
    <property type="project" value="UniProtKB-UniRule"/>
</dbReference>
<evidence type="ECO:0000313" key="4">
    <source>
        <dbReference type="EMBL" id="KAJ8989781.1"/>
    </source>
</evidence>
<dbReference type="GO" id="GO:0016783">
    <property type="term" value="F:sulfurtransferase activity"/>
    <property type="evidence" value="ECO:0007669"/>
    <property type="project" value="TreeGrafter"/>
</dbReference>
<organism evidence="4 5">
    <name type="scientific">Exophiala dermatitidis</name>
    <name type="common">Black yeast-like fungus</name>
    <name type="synonym">Wangiella dermatitidis</name>
    <dbReference type="NCBI Taxonomy" id="5970"/>
    <lineage>
        <taxon>Eukaryota</taxon>
        <taxon>Fungi</taxon>
        <taxon>Dikarya</taxon>
        <taxon>Ascomycota</taxon>
        <taxon>Pezizomycotina</taxon>
        <taxon>Eurotiomycetes</taxon>
        <taxon>Chaetothyriomycetidae</taxon>
        <taxon>Chaetothyriales</taxon>
        <taxon>Herpotrichiellaceae</taxon>
        <taxon>Exophiala</taxon>
    </lineage>
</organism>
<comment type="pathway">
    <text evidence="3">tRNA modification; 5-methoxycarbonylmethyl-2-thiouridine-tRNA biosynthesis.</text>
</comment>
<dbReference type="EMBL" id="JAJGCB010000013">
    <property type="protein sequence ID" value="KAJ8989781.1"/>
    <property type="molecule type" value="Genomic_DNA"/>
</dbReference>
<comment type="subcellular location">
    <subcellularLocation>
        <location evidence="3">Cytoplasm</location>
    </subcellularLocation>
</comment>
<dbReference type="GO" id="GO:0005829">
    <property type="term" value="C:cytosol"/>
    <property type="evidence" value="ECO:0007669"/>
    <property type="project" value="TreeGrafter"/>
</dbReference>
<protein>
    <recommendedName>
        <fullName evidence="3">Cytoplasmic tRNA 2-thiolation protein 2</fullName>
    </recommendedName>
</protein>
<dbReference type="GO" id="GO:0000049">
    <property type="term" value="F:tRNA binding"/>
    <property type="evidence" value="ECO:0007669"/>
    <property type="project" value="InterPro"/>
</dbReference>
<sequence length="365" mass="40529">MPTRVPEKPETGLCVECAEREATLDIRNRRLCATCFSRYVNSKVLKRMESYRFKARSEDEKDRLLLPISGGVSSLVLLQVLDTQLQKQLAKRNRTAYDLVVVRVILPEDEGSTSLDQSYEELKLRFPTHTFLPPPKLQEVFETDDRIERDLEHLGIKREAEESKETFLQRITSLATSVTARADLQSILLQRLIVSVAQQETCAGIVWGHSDSRLAALVLADVAKGRGGSVSSTIADGPSVYGITFIYPMRDLFKTELEAYAREASEPLLAKTAELDGTPSPQPLTVRHTSIDSLLKTYIDSQGEKYPGIMANVVRTASKLQGRQASAIEGACPVCVKPIVHSEGLAISDSILCYGCDRMKLDIRS</sequence>
<keyword evidence="1 3" id="KW-0963">Cytoplasm</keyword>
<evidence type="ECO:0000256" key="3">
    <source>
        <dbReference type="HAMAP-Rule" id="MF_03054"/>
    </source>
</evidence>
<dbReference type="AlphaFoldDB" id="A0AAN6EQS6"/>
<dbReference type="Proteomes" id="UP001161757">
    <property type="component" value="Unassembled WGS sequence"/>
</dbReference>
<proteinExistence type="inferred from homology"/>
<accession>A0AAN6EQS6</accession>
<evidence type="ECO:0000313" key="5">
    <source>
        <dbReference type="Proteomes" id="UP001161757"/>
    </source>
</evidence>
<dbReference type="GO" id="GO:0016779">
    <property type="term" value="F:nucleotidyltransferase activity"/>
    <property type="evidence" value="ECO:0007669"/>
    <property type="project" value="UniProtKB-UniRule"/>
</dbReference>
<dbReference type="InterPro" id="IPR019407">
    <property type="entry name" value="CTU2"/>
</dbReference>